<dbReference type="RefSeq" id="XP_007403744.1">
    <property type="nucleotide sequence ID" value="XM_007403682.1"/>
</dbReference>
<gene>
    <name evidence="3" type="ORF">MELLADRAFT_87085</name>
</gene>
<dbReference type="eggNOG" id="ENOG502SGXN">
    <property type="taxonomic scope" value="Eukaryota"/>
</dbReference>
<dbReference type="Proteomes" id="UP000001072">
    <property type="component" value="Unassembled WGS sequence"/>
</dbReference>
<dbReference type="InParanoid" id="F4R4G6"/>
<evidence type="ECO:0000313" key="3">
    <source>
        <dbReference type="EMBL" id="EGG12806.1"/>
    </source>
</evidence>
<sequence>MHTLNSFIIIAAFIANRVITHPGSLDSVLVPARAQELQRRAISPDVLLNNGKLAQGLNAKYATMTMGTSCKEGDHACLQGGFAQCVSGKYVSLGCSPPTVCFELPLLLKPGSVPTCTTPADAAARIANTGVQGGVKGDGTETPAGSNSTSPIADAPSLNGTDMGMGDMSNNTMSMNTTASDATPDLSATSTANTTDSESSDVPSADSADEDASSASAANATLPDTDVNNSTATQTNSNSTDSVDGASNVTLSNATDSTSADSNTTVSTPTVSQNSTEPKAVVDTKASLSTNSTDGSGVEDCVED</sequence>
<feature type="compositionally biased region" description="Low complexity" evidence="1">
    <location>
        <begin position="252"/>
        <end position="268"/>
    </location>
</feature>
<feature type="signal peptide" evidence="2">
    <location>
        <begin position="1"/>
        <end position="20"/>
    </location>
</feature>
<dbReference type="VEuPathDB" id="FungiDB:MELLADRAFT_87085"/>
<feature type="chain" id="PRO_5003321333" description="Carbohydrate-binding module family 19 domain-containing protein" evidence="2">
    <location>
        <begin position="21"/>
        <end position="304"/>
    </location>
</feature>
<feature type="region of interest" description="Disordered" evidence="1">
    <location>
        <begin position="131"/>
        <end position="304"/>
    </location>
</feature>
<evidence type="ECO:0008006" key="5">
    <source>
        <dbReference type="Google" id="ProtNLM"/>
    </source>
</evidence>
<dbReference type="HOGENOM" id="CLU_072847_0_0_1"/>
<feature type="compositionally biased region" description="Low complexity" evidence="1">
    <location>
        <begin position="228"/>
        <end position="242"/>
    </location>
</feature>
<feature type="compositionally biased region" description="Low complexity" evidence="1">
    <location>
        <begin position="196"/>
        <end position="206"/>
    </location>
</feature>
<organism evidence="4">
    <name type="scientific">Melampsora larici-populina (strain 98AG31 / pathotype 3-4-7)</name>
    <name type="common">Poplar leaf rust fungus</name>
    <dbReference type="NCBI Taxonomy" id="747676"/>
    <lineage>
        <taxon>Eukaryota</taxon>
        <taxon>Fungi</taxon>
        <taxon>Dikarya</taxon>
        <taxon>Basidiomycota</taxon>
        <taxon>Pucciniomycotina</taxon>
        <taxon>Pucciniomycetes</taxon>
        <taxon>Pucciniales</taxon>
        <taxon>Melampsoraceae</taxon>
        <taxon>Melampsora</taxon>
    </lineage>
</organism>
<accession>F4R4G6</accession>
<feature type="compositionally biased region" description="Polar residues" evidence="1">
    <location>
        <begin position="168"/>
        <end position="195"/>
    </location>
</feature>
<dbReference type="GeneID" id="18934392"/>
<dbReference type="AlphaFoldDB" id="F4R4G6"/>
<reference evidence="4" key="1">
    <citation type="journal article" date="2011" name="Proc. Natl. Acad. Sci. U.S.A.">
        <title>Obligate biotrophy features unraveled by the genomic analysis of rust fungi.</title>
        <authorList>
            <person name="Duplessis S."/>
            <person name="Cuomo C.A."/>
            <person name="Lin Y.-C."/>
            <person name="Aerts A."/>
            <person name="Tisserant E."/>
            <person name="Veneault-Fourrey C."/>
            <person name="Joly D.L."/>
            <person name="Hacquard S."/>
            <person name="Amselem J."/>
            <person name="Cantarel B.L."/>
            <person name="Chiu R."/>
            <person name="Coutinho P.M."/>
            <person name="Feau N."/>
            <person name="Field M."/>
            <person name="Frey P."/>
            <person name="Gelhaye E."/>
            <person name="Goldberg J."/>
            <person name="Grabherr M.G."/>
            <person name="Kodira C.D."/>
            <person name="Kohler A."/>
            <person name="Kuees U."/>
            <person name="Lindquist E.A."/>
            <person name="Lucas S.M."/>
            <person name="Mago R."/>
            <person name="Mauceli E."/>
            <person name="Morin E."/>
            <person name="Murat C."/>
            <person name="Pangilinan J.L."/>
            <person name="Park R."/>
            <person name="Pearson M."/>
            <person name="Quesneville H."/>
            <person name="Rouhier N."/>
            <person name="Sakthikumar S."/>
            <person name="Salamov A.A."/>
            <person name="Schmutz J."/>
            <person name="Selles B."/>
            <person name="Shapiro H."/>
            <person name="Tanguay P."/>
            <person name="Tuskan G.A."/>
            <person name="Henrissat B."/>
            <person name="Van de Peer Y."/>
            <person name="Rouze P."/>
            <person name="Ellis J.G."/>
            <person name="Dodds P.N."/>
            <person name="Schein J.E."/>
            <person name="Zhong S."/>
            <person name="Hamelin R.C."/>
            <person name="Grigoriev I.V."/>
            <person name="Szabo L.J."/>
            <person name="Martin F."/>
        </authorList>
    </citation>
    <scope>NUCLEOTIDE SEQUENCE [LARGE SCALE GENOMIC DNA]</scope>
    <source>
        <strain evidence="4">98AG31 / pathotype 3-4-7</strain>
    </source>
</reference>
<name>F4R4G6_MELLP</name>
<keyword evidence="4" id="KW-1185">Reference proteome</keyword>
<dbReference type="OrthoDB" id="2362516at2759"/>
<evidence type="ECO:0000256" key="1">
    <source>
        <dbReference type="SAM" id="MobiDB-lite"/>
    </source>
</evidence>
<evidence type="ECO:0000313" key="4">
    <source>
        <dbReference type="Proteomes" id="UP000001072"/>
    </source>
</evidence>
<dbReference type="EMBL" id="GL883090">
    <property type="protein sequence ID" value="EGG12806.1"/>
    <property type="molecule type" value="Genomic_DNA"/>
</dbReference>
<feature type="compositionally biased region" description="Polar residues" evidence="1">
    <location>
        <begin position="286"/>
        <end position="295"/>
    </location>
</feature>
<dbReference type="KEGG" id="mlr:MELLADRAFT_87085"/>
<evidence type="ECO:0000256" key="2">
    <source>
        <dbReference type="SAM" id="SignalP"/>
    </source>
</evidence>
<proteinExistence type="predicted"/>
<keyword evidence="2" id="KW-0732">Signal</keyword>
<protein>
    <recommendedName>
        <fullName evidence="5">Carbohydrate-binding module family 19 domain-containing protein</fullName>
    </recommendedName>
</protein>